<sequence>MEDVARRLTFSKERGRCRQVDGTSRTPGLFDSRAGEASSPKEAEGSRSDEQVVVPGSFALRQSRSVATPAAAAAAAASKQAYGTPWLARGGGARTRAASSTSRDVLCLSTEGNTKAAADMSRVSATDPEAWTPPLERMLEGIQSGLHMSLVDETPSYFEWKQPCDPSEAGIGFQNGRNGSRANSSSRSESSFVNRAQSDDLSPVTSRIRQPQVRLPRGSVPKIRNGTSSGALIQSQSLGDDQHRRRGTRFSNIALDTKIATRCASPSRVDTAYPKSQAARRSTEASEELQRLRAEITRLRSESDAWRRACVANAQANTRLRQRLRHFREQLDAVLRELRSHEQAPPQHAISSCDDE</sequence>
<proteinExistence type="predicted"/>
<organism evidence="2 3">
    <name type="scientific">Cyanidioschyzon merolae (strain NIES-3377 / 10D)</name>
    <name type="common">Unicellular red alga</name>
    <dbReference type="NCBI Taxonomy" id="280699"/>
    <lineage>
        <taxon>Eukaryota</taxon>
        <taxon>Rhodophyta</taxon>
        <taxon>Bangiophyceae</taxon>
        <taxon>Cyanidiales</taxon>
        <taxon>Cyanidiaceae</taxon>
        <taxon>Cyanidioschyzon</taxon>
    </lineage>
</organism>
<evidence type="ECO:0000313" key="3">
    <source>
        <dbReference type="Proteomes" id="UP000007014"/>
    </source>
</evidence>
<feature type="region of interest" description="Disordered" evidence="1">
    <location>
        <begin position="1"/>
        <end position="50"/>
    </location>
</feature>
<keyword evidence="3" id="KW-1185">Reference proteome</keyword>
<accession>M1VIM7</accession>
<reference evidence="2 3" key="1">
    <citation type="journal article" date="2004" name="Nature">
        <title>Genome sequence of the ultrasmall unicellular red alga Cyanidioschyzon merolae 10D.</title>
        <authorList>
            <person name="Matsuzaki M."/>
            <person name="Misumi O."/>
            <person name="Shin-i T."/>
            <person name="Maruyama S."/>
            <person name="Takahara M."/>
            <person name="Miyagishima S."/>
            <person name="Mori T."/>
            <person name="Nishida K."/>
            <person name="Yagisawa F."/>
            <person name="Nishida K."/>
            <person name="Yoshida Y."/>
            <person name="Nishimura Y."/>
            <person name="Nakao S."/>
            <person name="Kobayashi T."/>
            <person name="Momoyama Y."/>
            <person name="Higashiyama T."/>
            <person name="Minoda A."/>
            <person name="Sano M."/>
            <person name="Nomoto H."/>
            <person name="Oishi K."/>
            <person name="Hayashi H."/>
            <person name="Ohta F."/>
            <person name="Nishizaka S."/>
            <person name="Haga S."/>
            <person name="Miura S."/>
            <person name="Morishita T."/>
            <person name="Kabeya Y."/>
            <person name="Terasawa K."/>
            <person name="Suzuki Y."/>
            <person name="Ishii Y."/>
            <person name="Asakawa S."/>
            <person name="Takano H."/>
            <person name="Ohta N."/>
            <person name="Kuroiwa H."/>
            <person name="Tanaka K."/>
            <person name="Shimizu N."/>
            <person name="Sugano S."/>
            <person name="Sato N."/>
            <person name="Nozaki H."/>
            <person name="Ogasawara N."/>
            <person name="Kohara Y."/>
            <person name="Kuroiwa T."/>
        </authorList>
    </citation>
    <scope>NUCLEOTIDE SEQUENCE [LARGE SCALE GENOMIC DNA]</scope>
    <source>
        <strain evidence="2 3">10D</strain>
    </source>
</reference>
<feature type="compositionally biased region" description="Basic and acidic residues" evidence="1">
    <location>
        <begin position="1"/>
        <end position="19"/>
    </location>
</feature>
<feature type="region of interest" description="Disordered" evidence="1">
    <location>
        <begin position="266"/>
        <end position="286"/>
    </location>
</feature>
<evidence type="ECO:0000256" key="1">
    <source>
        <dbReference type="SAM" id="MobiDB-lite"/>
    </source>
</evidence>
<reference evidence="2 3" key="2">
    <citation type="journal article" date="2007" name="BMC Biol.">
        <title>A 100%-complete sequence reveals unusually simple genomic features in the hot-spring red alga Cyanidioschyzon merolae.</title>
        <authorList>
            <person name="Nozaki H."/>
            <person name="Takano H."/>
            <person name="Misumi O."/>
            <person name="Terasawa K."/>
            <person name="Matsuzaki M."/>
            <person name="Maruyama S."/>
            <person name="Nishida K."/>
            <person name="Yagisawa F."/>
            <person name="Yoshida Y."/>
            <person name="Fujiwara T."/>
            <person name="Takio S."/>
            <person name="Tamura K."/>
            <person name="Chung S.J."/>
            <person name="Nakamura S."/>
            <person name="Kuroiwa H."/>
            <person name="Tanaka K."/>
            <person name="Sato N."/>
            <person name="Kuroiwa T."/>
        </authorList>
    </citation>
    <scope>NUCLEOTIDE SEQUENCE [LARGE SCALE GENOMIC DNA]</scope>
    <source>
        <strain evidence="2 3">10D</strain>
    </source>
</reference>
<dbReference type="KEGG" id="cme:CYME_CMT540C"/>
<feature type="region of interest" description="Disordered" evidence="1">
    <location>
        <begin position="168"/>
        <end position="246"/>
    </location>
</feature>
<feature type="compositionally biased region" description="Low complexity" evidence="1">
    <location>
        <begin position="175"/>
        <end position="195"/>
    </location>
</feature>
<dbReference type="GeneID" id="16997737"/>
<dbReference type="AlphaFoldDB" id="M1VIM7"/>
<feature type="compositionally biased region" description="Basic and acidic residues" evidence="1">
    <location>
        <begin position="39"/>
        <end position="50"/>
    </location>
</feature>
<evidence type="ECO:0000313" key="2">
    <source>
        <dbReference type="EMBL" id="BAM83457.1"/>
    </source>
</evidence>
<feature type="compositionally biased region" description="Polar residues" evidence="1">
    <location>
        <begin position="199"/>
        <end position="209"/>
    </location>
</feature>
<feature type="compositionally biased region" description="Polar residues" evidence="1">
    <location>
        <begin position="225"/>
        <end position="239"/>
    </location>
</feature>
<protein>
    <submittedName>
        <fullName evidence="2">Uncharacterized protein</fullName>
    </submittedName>
</protein>
<dbReference type="Gramene" id="CMT540CT">
    <property type="protein sequence ID" value="CMT540CT"/>
    <property type="gene ID" value="CMT540C"/>
</dbReference>
<dbReference type="RefSeq" id="XP_005539493.1">
    <property type="nucleotide sequence ID" value="XM_005539436.1"/>
</dbReference>
<name>M1VIM7_CYAM1</name>
<gene>
    <name evidence="2" type="ORF">CYME_CMT540C</name>
</gene>
<dbReference type="EMBL" id="AP006502">
    <property type="protein sequence ID" value="BAM83457.1"/>
    <property type="molecule type" value="Genomic_DNA"/>
</dbReference>
<dbReference type="Proteomes" id="UP000007014">
    <property type="component" value="Chromosome 20"/>
</dbReference>
<dbReference type="HOGENOM" id="CLU_779295_0_0_1"/>